<sequence length="219" mass="23217">MRKLSILSAAGLVLGATLMTTAAQADSFSYGQGDFYTRLGLAKVAPKSDNGDIGIVADRVDIKDDTGFAFTLGYRFLDKFGVELLAAAPFTQDFDLHGGAGDGLDGSVKHLPPTLTLQFYPLGGTGARVQPYIGAGVNYTHIWDEKVNADGVSLDADDSWGLAGQLGVDLLIDDHWAVNASAWYIDIDSDATVNVGGTNYDTTLNIDPVVVMGGISYRF</sequence>
<gene>
    <name evidence="2" type="ORF">ACFFHW_02435</name>
</gene>
<evidence type="ECO:0000313" key="3">
    <source>
        <dbReference type="Proteomes" id="UP001589814"/>
    </source>
</evidence>
<evidence type="ECO:0000256" key="1">
    <source>
        <dbReference type="SAM" id="SignalP"/>
    </source>
</evidence>
<proteinExistence type="predicted"/>
<dbReference type="Gene3D" id="2.40.160.20">
    <property type="match status" value="1"/>
</dbReference>
<organism evidence="2 3">
    <name type="scientific">Kushneria aurantia</name>
    <dbReference type="NCBI Taxonomy" id="504092"/>
    <lineage>
        <taxon>Bacteria</taxon>
        <taxon>Pseudomonadati</taxon>
        <taxon>Pseudomonadota</taxon>
        <taxon>Gammaproteobacteria</taxon>
        <taxon>Oceanospirillales</taxon>
        <taxon>Halomonadaceae</taxon>
        <taxon>Kushneria</taxon>
    </lineage>
</organism>
<keyword evidence="3" id="KW-1185">Reference proteome</keyword>
<dbReference type="Pfam" id="PF03922">
    <property type="entry name" value="OmpW"/>
    <property type="match status" value="1"/>
</dbReference>
<dbReference type="Proteomes" id="UP001589814">
    <property type="component" value="Unassembled WGS sequence"/>
</dbReference>
<feature type="signal peptide" evidence="1">
    <location>
        <begin position="1"/>
        <end position="25"/>
    </location>
</feature>
<comment type="caution">
    <text evidence="2">The sequence shown here is derived from an EMBL/GenBank/DDBJ whole genome shotgun (WGS) entry which is preliminary data.</text>
</comment>
<dbReference type="InterPro" id="IPR011250">
    <property type="entry name" value="OMP/PagP_B-barrel"/>
</dbReference>
<dbReference type="RefSeq" id="WP_019949783.1">
    <property type="nucleotide sequence ID" value="NZ_JBHLVX010000010.1"/>
</dbReference>
<accession>A0ABV6G046</accession>
<dbReference type="PANTHER" id="PTHR36920">
    <property type="match status" value="1"/>
</dbReference>
<dbReference type="SUPFAM" id="SSF56925">
    <property type="entry name" value="OMPA-like"/>
    <property type="match status" value="1"/>
</dbReference>
<evidence type="ECO:0000313" key="2">
    <source>
        <dbReference type="EMBL" id="MFC0266863.1"/>
    </source>
</evidence>
<name>A0ABV6G046_9GAMM</name>
<dbReference type="PANTHER" id="PTHR36920:SF1">
    <property type="entry name" value="OUTER MEMBRANE PROTEIN W"/>
    <property type="match status" value="1"/>
</dbReference>
<reference evidence="2 3" key="1">
    <citation type="submission" date="2024-09" db="EMBL/GenBank/DDBJ databases">
        <authorList>
            <person name="Sun Q."/>
            <person name="Mori K."/>
        </authorList>
    </citation>
    <scope>NUCLEOTIDE SEQUENCE [LARGE SCALE GENOMIC DNA]</scope>
    <source>
        <strain evidence="2 3">CCM 7415</strain>
    </source>
</reference>
<keyword evidence="1" id="KW-0732">Signal</keyword>
<feature type="chain" id="PRO_5046123047" evidence="1">
    <location>
        <begin position="26"/>
        <end position="219"/>
    </location>
</feature>
<dbReference type="EMBL" id="JBHLVX010000010">
    <property type="protein sequence ID" value="MFC0266863.1"/>
    <property type="molecule type" value="Genomic_DNA"/>
</dbReference>
<dbReference type="InterPro" id="IPR005618">
    <property type="entry name" value="OMPW"/>
</dbReference>
<protein>
    <submittedName>
        <fullName evidence="2">OmpW family protein</fullName>
    </submittedName>
</protein>